<keyword evidence="6 10" id="KW-1133">Transmembrane helix</keyword>
<dbReference type="EMBL" id="BPVZ01000049">
    <property type="protein sequence ID" value="GKV18165.1"/>
    <property type="molecule type" value="Genomic_DNA"/>
</dbReference>
<feature type="transmembrane region" description="Helical" evidence="10">
    <location>
        <begin position="100"/>
        <end position="122"/>
    </location>
</feature>
<dbReference type="PANTHER" id="PTHR32468">
    <property type="entry name" value="CATION/H + ANTIPORTER"/>
    <property type="match status" value="1"/>
</dbReference>
<evidence type="ECO:0000259" key="11">
    <source>
        <dbReference type="Pfam" id="PF00999"/>
    </source>
</evidence>
<dbReference type="GO" id="GO:0006813">
    <property type="term" value="P:potassium ion transport"/>
    <property type="evidence" value="ECO:0007669"/>
    <property type="project" value="UniProtKB-KW"/>
</dbReference>
<evidence type="ECO:0000256" key="6">
    <source>
        <dbReference type="ARBA" id="ARBA00022989"/>
    </source>
</evidence>
<evidence type="ECO:0000256" key="4">
    <source>
        <dbReference type="ARBA" id="ARBA00022692"/>
    </source>
</evidence>
<feature type="domain" description="Cation/H+ exchanger transmembrane" evidence="11">
    <location>
        <begin position="51"/>
        <end position="437"/>
    </location>
</feature>
<reference evidence="14 15" key="1">
    <citation type="journal article" date="2021" name="Commun. Biol.">
        <title>The genome of Shorea leprosula (Dipterocarpaceae) highlights the ecological relevance of drought in aseasonal tropical rainforests.</title>
        <authorList>
            <person name="Ng K.K.S."/>
            <person name="Kobayashi M.J."/>
            <person name="Fawcett J.A."/>
            <person name="Hatakeyama M."/>
            <person name="Paape T."/>
            <person name="Ng C.H."/>
            <person name="Ang C.C."/>
            <person name="Tnah L.H."/>
            <person name="Lee C.T."/>
            <person name="Nishiyama T."/>
            <person name="Sese J."/>
            <person name="O'Brien M.J."/>
            <person name="Copetti D."/>
            <person name="Mohd Noor M.I."/>
            <person name="Ong R.C."/>
            <person name="Putra M."/>
            <person name="Sireger I.Z."/>
            <person name="Indrioko S."/>
            <person name="Kosugi Y."/>
            <person name="Izuno A."/>
            <person name="Isagi Y."/>
            <person name="Lee S.L."/>
            <person name="Shimizu K.K."/>
        </authorList>
    </citation>
    <scope>NUCLEOTIDE SEQUENCE [LARGE SCALE GENOMIC DNA]</scope>
    <source>
        <strain evidence="14">214</strain>
    </source>
</reference>
<feature type="transmembrane region" description="Helical" evidence="10">
    <location>
        <begin position="359"/>
        <end position="380"/>
    </location>
</feature>
<organism evidence="14 15">
    <name type="scientific">Rubroshorea leprosula</name>
    <dbReference type="NCBI Taxonomy" id="152421"/>
    <lineage>
        <taxon>Eukaryota</taxon>
        <taxon>Viridiplantae</taxon>
        <taxon>Streptophyta</taxon>
        <taxon>Embryophyta</taxon>
        <taxon>Tracheophyta</taxon>
        <taxon>Spermatophyta</taxon>
        <taxon>Magnoliopsida</taxon>
        <taxon>eudicotyledons</taxon>
        <taxon>Gunneridae</taxon>
        <taxon>Pentapetalae</taxon>
        <taxon>rosids</taxon>
        <taxon>malvids</taxon>
        <taxon>Malvales</taxon>
        <taxon>Dipterocarpaceae</taxon>
        <taxon>Rubroshorea</taxon>
    </lineage>
</organism>
<feature type="transmembrane region" description="Helical" evidence="10">
    <location>
        <begin position="271"/>
        <end position="288"/>
    </location>
</feature>
<feature type="transmembrane region" description="Helical" evidence="10">
    <location>
        <begin position="236"/>
        <end position="259"/>
    </location>
</feature>
<keyword evidence="4 10" id="KW-0812">Transmembrane</keyword>
<keyword evidence="7" id="KW-0406">Ion transport</keyword>
<dbReference type="GO" id="GO:0012505">
    <property type="term" value="C:endomembrane system"/>
    <property type="evidence" value="ECO:0007669"/>
    <property type="project" value="TreeGrafter"/>
</dbReference>
<feature type="domain" description="Cation/H(+) antiporter C-terminal" evidence="13">
    <location>
        <begin position="620"/>
        <end position="762"/>
    </location>
</feature>
<dbReference type="InterPro" id="IPR050794">
    <property type="entry name" value="CPA2_transporter"/>
</dbReference>
<keyword evidence="8 10" id="KW-0472">Membrane</keyword>
<evidence type="ECO:0008006" key="16">
    <source>
        <dbReference type="Google" id="ProtNLM"/>
    </source>
</evidence>
<dbReference type="Pfam" id="PF23256">
    <property type="entry name" value="CHX17_2nd"/>
    <property type="match status" value="1"/>
</dbReference>
<evidence type="ECO:0000259" key="12">
    <source>
        <dbReference type="Pfam" id="PF23256"/>
    </source>
</evidence>
<sequence length="766" mass="85216">MVEQSICLKFPPKINSPGLLEFMVNNARNDQILDYIGTTFHLQMTVIFALTQSFHFIFRLLGMPILISQIATGIILGQTILGNEMLLGDHGKIAFSKDSIQVLGTISAFGYMFFLFLTAVKMDLNLIKKAGKKALCIGLLCVLAPLLSGILTSITLSPKGESLNVKNKNMFLTILYSISSFPVVHCLLVDLKILNSELGRLSLSVALIGDNLSVILMNIGYLISISFESSAGNNKMAGLIDFGLIMCFVLIVLFVFRPAMQWMVRQTPEGAPVRSIFLYAIIVVFLLSPKLGSWFHLFILFTPLIGLAIPDGPPLGSALVEKFEFVVNGLFLPLFVTTCAMRVDLTKLNFSNPSLKNQALINIVITMVKFGVTLGLPFFCDMPERDSLALAFIMTTKGILELGALSFLNDNQFISDDLFAFLFLIVVVMAAIPPILVKFIYDPSRKYVGYQERNIMRCKFNEELRLLACIHIPSNVTNIINLLNSSCPTSDSPLTVDHRNTTIFSKSYSENVVLAFTQFERDNWEAVEVNVFTAISPPTLMHEDICDLAMDKRTSFIVLPFHRRWSIDGSRIESDDQALRSLNCNIMKTAPCSVGILVEGRRHLRRSNSKDSAGSLSVYSIAVVFLGGKDDREALTLAKRFSQDARVSLTVIHLKAQGNLASVLASVDTMLNEAVLEDVKDNEYVSYIEKEVRDGPETSLFLRSMVNEHHLIILGRQCDVENPQTEGLKEWSEFQELGMIGDLLASTDFTGAYSLLVVQQQQQKIR</sequence>
<dbReference type="GO" id="GO:0006885">
    <property type="term" value="P:regulation of pH"/>
    <property type="evidence" value="ECO:0007669"/>
    <property type="project" value="TreeGrafter"/>
</dbReference>
<evidence type="ECO:0000256" key="10">
    <source>
        <dbReference type="SAM" id="Phobius"/>
    </source>
</evidence>
<dbReference type="PANTHER" id="PTHR32468:SF17">
    <property type="entry name" value="CATION_H(+) ANTIPORTER 4"/>
    <property type="match status" value="1"/>
</dbReference>
<dbReference type="InterPro" id="IPR038770">
    <property type="entry name" value="Na+/solute_symporter_sf"/>
</dbReference>
<evidence type="ECO:0000313" key="14">
    <source>
        <dbReference type="EMBL" id="GKV18165.1"/>
    </source>
</evidence>
<dbReference type="GO" id="GO:0016020">
    <property type="term" value="C:membrane"/>
    <property type="evidence" value="ECO:0007669"/>
    <property type="project" value="UniProtKB-SubCell"/>
</dbReference>
<evidence type="ECO:0000256" key="2">
    <source>
        <dbReference type="ARBA" id="ARBA00022448"/>
    </source>
</evidence>
<evidence type="ECO:0000256" key="5">
    <source>
        <dbReference type="ARBA" id="ARBA00022958"/>
    </source>
</evidence>
<evidence type="ECO:0000256" key="7">
    <source>
        <dbReference type="ARBA" id="ARBA00023065"/>
    </source>
</evidence>
<evidence type="ECO:0000256" key="8">
    <source>
        <dbReference type="ARBA" id="ARBA00023136"/>
    </source>
</evidence>
<feature type="transmembrane region" description="Helical" evidence="10">
    <location>
        <begin position="134"/>
        <end position="157"/>
    </location>
</feature>
<dbReference type="Gene3D" id="1.20.1530.20">
    <property type="match status" value="1"/>
</dbReference>
<evidence type="ECO:0000313" key="15">
    <source>
        <dbReference type="Proteomes" id="UP001054252"/>
    </source>
</evidence>
<comment type="subcellular location">
    <subcellularLocation>
        <location evidence="1">Membrane</location>
        <topology evidence="1">Multi-pass membrane protein</topology>
    </subcellularLocation>
</comment>
<accession>A0AAV5K5E6</accession>
<feature type="transmembrane region" description="Helical" evidence="10">
    <location>
        <begin position="169"/>
        <end position="189"/>
    </location>
</feature>
<evidence type="ECO:0000256" key="9">
    <source>
        <dbReference type="ARBA" id="ARBA00038341"/>
    </source>
</evidence>
<comment type="caution">
    <text evidence="14">The sequence shown here is derived from an EMBL/GenBank/DDBJ whole genome shotgun (WGS) entry which is preliminary data.</text>
</comment>
<dbReference type="InterPro" id="IPR006153">
    <property type="entry name" value="Cation/H_exchanger_TM"/>
</dbReference>
<proteinExistence type="inferred from homology"/>
<feature type="transmembrane region" description="Helical" evidence="10">
    <location>
        <begin position="57"/>
        <end position="80"/>
    </location>
</feature>
<evidence type="ECO:0000256" key="1">
    <source>
        <dbReference type="ARBA" id="ARBA00004141"/>
    </source>
</evidence>
<dbReference type="Pfam" id="PF00999">
    <property type="entry name" value="Na_H_Exchanger"/>
    <property type="match status" value="1"/>
</dbReference>
<name>A0AAV5K5E6_9ROSI</name>
<dbReference type="InterPro" id="IPR057291">
    <property type="entry name" value="CHX17_2nd"/>
</dbReference>
<dbReference type="GO" id="GO:1902600">
    <property type="term" value="P:proton transmembrane transport"/>
    <property type="evidence" value="ECO:0007669"/>
    <property type="project" value="InterPro"/>
</dbReference>
<keyword evidence="15" id="KW-1185">Reference proteome</keyword>
<dbReference type="GO" id="GO:0015297">
    <property type="term" value="F:antiporter activity"/>
    <property type="evidence" value="ECO:0007669"/>
    <property type="project" value="InterPro"/>
</dbReference>
<evidence type="ECO:0000259" key="13">
    <source>
        <dbReference type="Pfam" id="PF23259"/>
    </source>
</evidence>
<dbReference type="InterPro" id="IPR057290">
    <property type="entry name" value="CHX17_C"/>
</dbReference>
<feature type="transmembrane region" description="Helical" evidence="10">
    <location>
        <begin position="420"/>
        <end position="441"/>
    </location>
</feature>
<gene>
    <name evidence="14" type="ORF">SLEP1_g28588</name>
</gene>
<keyword evidence="3" id="KW-0633">Potassium transport</keyword>
<feature type="transmembrane region" description="Helical" evidence="10">
    <location>
        <begin position="201"/>
        <end position="224"/>
    </location>
</feature>
<feature type="domain" description="Cation/H(+) antiporter central" evidence="12">
    <location>
        <begin position="509"/>
        <end position="599"/>
    </location>
</feature>
<evidence type="ECO:0000256" key="3">
    <source>
        <dbReference type="ARBA" id="ARBA00022538"/>
    </source>
</evidence>
<dbReference type="Proteomes" id="UP001054252">
    <property type="component" value="Unassembled WGS sequence"/>
</dbReference>
<dbReference type="AlphaFoldDB" id="A0AAV5K5E6"/>
<keyword evidence="5" id="KW-0630">Potassium</keyword>
<keyword evidence="2" id="KW-0813">Transport</keyword>
<comment type="similarity">
    <text evidence="9">Belongs to the monovalent cation:proton antiporter 2 (CPA2) transporter (TC 2.A.37) family. CHX (TC 2.A.37.4) subfamily.</text>
</comment>
<feature type="transmembrane region" description="Helical" evidence="10">
    <location>
        <begin position="387"/>
        <end position="408"/>
    </location>
</feature>
<protein>
    <recommendedName>
        <fullName evidence="16">Cation/H+ exchanger domain-containing protein</fullName>
    </recommendedName>
</protein>
<dbReference type="Pfam" id="PF23259">
    <property type="entry name" value="CHX17_C"/>
    <property type="match status" value="1"/>
</dbReference>